<feature type="compositionally biased region" description="Low complexity" evidence="1">
    <location>
        <begin position="200"/>
        <end position="212"/>
    </location>
</feature>
<feature type="compositionally biased region" description="Polar residues" evidence="1">
    <location>
        <begin position="486"/>
        <end position="499"/>
    </location>
</feature>
<evidence type="ECO:0000313" key="2">
    <source>
        <dbReference type="EMBL" id="CAG8389291.1"/>
    </source>
</evidence>
<name>A0A9W4JB64_9EURO</name>
<evidence type="ECO:0000256" key="1">
    <source>
        <dbReference type="SAM" id="MobiDB-lite"/>
    </source>
</evidence>
<dbReference type="OrthoDB" id="605656at2759"/>
<feature type="region of interest" description="Disordered" evidence="1">
    <location>
        <begin position="20"/>
        <end position="246"/>
    </location>
</feature>
<proteinExistence type="predicted"/>
<feature type="compositionally biased region" description="Basic and acidic residues" evidence="1">
    <location>
        <begin position="156"/>
        <end position="171"/>
    </location>
</feature>
<evidence type="ECO:0000313" key="3">
    <source>
        <dbReference type="Proteomes" id="UP001152592"/>
    </source>
</evidence>
<accession>A0A9W4JB64</accession>
<feature type="compositionally biased region" description="Polar residues" evidence="1">
    <location>
        <begin position="535"/>
        <end position="554"/>
    </location>
</feature>
<gene>
    <name evidence="2" type="ORF">PSALAMII_LOCUS6527</name>
</gene>
<feature type="compositionally biased region" description="Low complexity" evidence="1">
    <location>
        <begin position="839"/>
        <end position="848"/>
    </location>
</feature>
<dbReference type="Proteomes" id="UP001152592">
    <property type="component" value="Unassembled WGS sequence"/>
</dbReference>
<reference evidence="2" key="1">
    <citation type="submission" date="2021-07" db="EMBL/GenBank/DDBJ databases">
        <authorList>
            <person name="Branca A.L. A."/>
        </authorList>
    </citation>
    <scope>NUCLEOTIDE SEQUENCE</scope>
</reference>
<feature type="compositionally biased region" description="Polar residues" evidence="1">
    <location>
        <begin position="595"/>
        <end position="608"/>
    </location>
</feature>
<dbReference type="AlphaFoldDB" id="A0A9W4JB64"/>
<feature type="compositionally biased region" description="Low complexity" evidence="1">
    <location>
        <begin position="279"/>
        <end position="298"/>
    </location>
</feature>
<feature type="region of interest" description="Disordered" evidence="1">
    <location>
        <begin position="917"/>
        <end position="944"/>
    </location>
</feature>
<feature type="compositionally biased region" description="Pro residues" evidence="1">
    <location>
        <begin position="677"/>
        <end position="699"/>
    </location>
</feature>
<feature type="compositionally biased region" description="Low complexity" evidence="1">
    <location>
        <begin position="730"/>
        <end position="749"/>
    </location>
</feature>
<protein>
    <submittedName>
        <fullName evidence="2">Uncharacterized protein</fullName>
    </submittedName>
</protein>
<feature type="compositionally biased region" description="Low complexity" evidence="1">
    <location>
        <begin position="100"/>
        <end position="111"/>
    </location>
</feature>
<dbReference type="EMBL" id="CAJVPD010000243">
    <property type="protein sequence ID" value="CAG8389291.1"/>
    <property type="molecule type" value="Genomic_DNA"/>
</dbReference>
<feature type="compositionally biased region" description="Pro residues" evidence="1">
    <location>
        <begin position="507"/>
        <end position="516"/>
    </location>
</feature>
<feature type="compositionally biased region" description="Polar residues" evidence="1">
    <location>
        <begin position="355"/>
        <end position="366"/>
    </location>
</feature>
<feature type="compositionally biased region" description="Basic and acidic residues" evidence="1">
    <location>
        <begin position="367"/>
        <end position="377"/>
    </location>
</feature>
<feature type="region of interest" description="Disordered" evidence="1">
    <location>
        <begin position="263"/>
        <end position="863"/>
    </location>
</feature>
<feature type="compositionally biased region" description="Low complexity" evidence="1">
    <location>
        <begin position="465"/>
        <end position="478"/>
    </location>
</feature>
<comment type="caution">
    <text evidence="2">The sequence shown here is derived from an EMBL/GenBank/DDBJ whole genome shotgun (WGS) entry which is preliminary data.</text>
</comment>
<feature type="compositionally biased region" description="Basic and acidic residues" evidence="1">
    <location>
        <begin position="755"/>
        <end position="764"/>
    </location>
</feature>
<feature type="compositionally biased region" description="Polar residues" evidence="1">
    <location>
        <begin position="299"/>
        <end position="317"/>
    </location>
</feature>
<organism evidence="2 3">
    <name type="scientific">Penicillium salamii</name>
    <dbReference type="NCBI Taxonomy" id="1612424"/>
    <lineage>
        <taxon>Eukaryota</taxon>
        <taxon>Fungi</taxon>
        <taxon>Dikarya</taxon>
        <taxon>Ascomycota</taxon>
        <taxon>Pezizomycotina</taxon>
        <taxon>Eurotiomycetes</taxon>
        <taxon>Eurotiomycetidae</taxon>
        <taxon>Eurotiales</taxon>
        <taxon>Aspergillaceae</taxon>
        <taxon>Penicillium</taxon>
    </lineage>
</organism>
<feature type="compositionally biased region" description="Polar residues" evidence="1">
    <location>
        <begin position="413"/>
        <end position="425"/>
    </location>
</feature>
<feature type="compositionally biased region" description="Basic residues" evidence="1">
    <location>
        <begin position="786"/>
        <end position="799"/>
    </location>
</feature>
<feature type="compositionally biased region" description="Basic and acidic residues" evidence="1">
    <location>
        <begin position="800"/>
        <end position="813"/>
    </location>
</feature>
<feature type="compositionally biased region" description="Basic and acidic residues" evidence="1">
    <location>
        <begin position="132"/>
        <end position="144"/>
    </location>
</feature>
<feature type="compositionally biased region" description="Polar residues" evidence="1">
    <location>
        <begin position="562"/>
        <end position="571"/>
    </location>
</feature>
<sequence>MPHLPMHYWDSSNDYAVAPSPIVRTYRPDPPKRKSPNMPSPKTAPPVVLSPRPDSGPRPQARSAGTAERPGRNESLVDLVRFFQTQNMTPQILPPPTPSEPQHTPRLQPEPQHQPPSPPDTTTALPIAVSPKESKPEIKQDLKPFHRRLLQFAQRPKKETSAKSKKDEQQRQIEALTREGYLIPPPLQKGAKTSKDANQSKESLSLSISRSLSKSKRDVENIGQPWLQAKGDDRKRPIENSCQLGSLDLGDFGSMVDVSVSLSEFDDAVPPPYQPNDNGPSSSSSMIPVPGSVGGSSPANSIRPPSSIASTSRSYRNVSIDEQLPRPTLAAPGADATSQENRTALKSRHGPASVKDTTSTPRTSCDSLRRDQSDRASVRNVTPSQPALKLFPDVAPPRKSSNTWRASVVPRNQIVNNLTVSSSTPTPAPQAKSATTTADSEAPRKSSDVFTDGPTNVSEPQCAGALEPSAASSQAPSEKAAEEPDSTSQAKSRRTSLSMGTLKAFPLPAPTRPLPSLPEVGRSPSAPPDNCARSIRSTRSGPGPSNLQSSSSAVPDTEETESTNGSPSTLGSRPATAVGSIGAGGSLADDEDSMFTPSISENSKSTPGLYTARGRASSVRIPRMQELPETPSQDKGQPLADSPVLGHGMPTKPNGKSAAKGLQINSKVARTNLPFGLPSPPPTGSLPSAPPQHAPPAPPGSKTGQRNVTAPHGGKYSSMKSKDVPAGPGSYRNSMISRSDSSRSSLRNESFPDSYEERESHQQSRPESPIASSDDEVTGSKETTKHSRREPTKHKRIQIVRREHETADTEQPSRSRLRYPQPTRPVPHSRSSHSLDQTSSQQYSQQSYRPRESHNNRSRAHSDHYLEDRVANLERQNQMLQAALMAALNASGKNPLEGLNIDPNMIPSFQNAPYVNQHSNRHTRRDSWLSSSQSSNNSTYDANCKDSRANVKQFDHMIEDIESGWMSDKSSLSGARAVHRH</sequence>
<feature type="compositionally biased region" description="Basic and acidic residues" evidence="1">
    <location>
        <begin position="849"/>
        <end position="863"/>
    </location>
</feature>